<proteinExistence type="predicted"/>
<evidence type="ECO:0000256" key="1">
    <source>
        <dbReference type="SAM" id="MobiDB-lite"/>
    </source>
</evidence>
<feature type="compositionally biased region" description="Polar residues" evidence="1">
    <location>
        <begin position="729"/>
        <end position="739"/>
    </location>
</feature>
<feature type="region of interest" description="Disordered" evidence="1">
    <location>
        <begin position="129"/>
        <end position="170"/>
    </location>
</feature>
<sequence>MDCGEDVLRRLCGVFQRGRRLEDYVKEFISLCHLARASDNKLKDCFLMGLDPEVLCEVDEELEEDPDWSLVEFLDAVLLIRGSELTVGPVEEDYSQQHQRSTSNLPNEWCKIDAIFRLAYEVADVNPPVRTSAPSKTPTVSHPLHTREDYGTPRGSPAVSEPQKTGFSPVSWRQGPCAIQQVSVSQPGEPSLTPSVPVSQPGERSFISAVQDPQIRGCNLISRRQGPWLIHSVPVSSVPAVSNPQITAPSPVSRSSEPCRAQLVPVLQPKMLFKAQSVPVIQPGVLFSAQLVRVLQLEELSPVLAIGSNITSQREGLCVVQSVPVTQPGELQKVLTVSSPQIMGPTPVTRYEEPCVTQSVPVTQPGELQKVLTVSSPQIMGPTPVTRYEEPCVTPSVPVTQPGELQKVLTVSSPQIMGPTPVTRYEETCVTPSVPVTQPGELQKVLTVSSPQITGPTPVTRYEEPCVTQSVLVTQLEKLHKALTESSQSVTGLSPLARCEGPCSALSTPVTPPGDLLPALVVPRPQLMGPSPVSWLKEPLDTQSVPDYLAEAQWEDFTASSLPLSGPSPELPWPEPSVSVEFDVPWPDPPEPCDVSDLLWPQPPEPLSEVNVPVPSVAALTPEKSTPVVDSLGSPLVAAHSPGRSIGVAQVKLLHAVSLAGVMEPSPSCESAMEAVEQSVQSLWARSLSGQPRGVLSRPVRTRRSSSSSEESGRVTPLSAPPWRAASLSGRSRWTGGSLSGLSRRALQSSAPPWKVHKLFDRLGRAYLRPRWSSPPSDPPWRAYELSGRLRRTSSLPGSPRWDSPPSAPPWRTCPPAPKPRGVWKPPLREGAMS</sequence>
<dbReference type="EMBL" id="QBIY01012552">
    <property type="protein sequence ID" value="RXN24042.1"/>
    <property type="molecule type" value="Genomic_DNA"/>
</dbReference>
<organism evidence="2 3">
    <name type="scientific">Labeo rohita</name>
    <name type="common">Indian major carp</name>
    <name type="synonym">Cyprinus rohita</name>
    <dbReference type="NCBI Taxonomy" id="84645"/>
    <lineage>
        <taxon>Eukaryota</taxon>
        <taxon>Metazoa</taxon>
        <taxon>Chordata</taxon>
        <taxon>Craniata</taxon>
        <taxon>Vertebrata</taxon>
        <taxon>Euteleostomi</taxon>
        <taxon>Actinopterygii</taxon>
        <taxon>Neopterygii</taxon>
        <taxon>Teleostei</taxon>
        <taxon>Ostariophysi</taxon>
        <taxon>Cypriniformes</taxon>
        <taxon>Cyprinidae</taxon>
        <taxon>Labeoninae</taxon>
        <taxon>Labeonini</taxon>
        <taxon>Labeo</taxon>
    </lineage>
</organism>
<dbReference type="Proteomes" id="UP000290572">
    <property type="component" value="Unassembled WGS sequence"/>
</dbReference>
<protein>
    <submittedName>
        <fullName evidence="2">Uncharacterized protein</fullName>
    </submittedName>
</protein>
<name>A0A498MWN3_LABRO</name>
<reference evidence="2 3" key="1">
    <citation type="submission" date="2018-03" db="EMBL/GenBank/DDBJ databases">
        <title>Draft genome sequence of Rohu Carp (Labeo rohita).</title>
        <authorList>
            <person name="Das P."/>
            <person name="Kushwaha B."/>
            <person name="Joshi C.G."/>
            <person name="Kumar D."/>
            <person name="Nagpure N.S."/>
            <person name="Sahoo L."/>
            <person name="Das S.P."/>
            <person name="Bit A."/>
            <person name="Patnaik S."/>
            <person name="Meher P.K."/>
            <person name="Jayasankar P."/>
            <person name="Koringa P.G."/>
            <person name="Patel N.V."/>
            <person name="Hinsu A.T."/>
            <person name="Kumar R."/>
            <person name="Pandey M."/>
            <person name="Agarwal S."/>
            <person name="Srivastava S."/>
            <person name="Singh M."/>
            <person name="Iquebal M.A."/>
            <person name="Jaiswal S."/>
            <person name="Angadi U.B."/>
            <person name="Kumar N."/>
            <person name="Raza M."/>
            <person name="Shah T.M."/>
            <person name="Rai A."/>
            <person name="Jena J.K."/>
        </authorList>
    </citation>
    <scope>NUCLEOTIDE SEQUENCE [LARGE SCALE GENOMIC DNA]</scope>
    <source>
        <strain evidence="2">DASCIFA01</strain>
        <tissue evidence="2">Testis</tissue>
    </source>
</reference>
<keyword evidence="3" id="KW-1185">Reference proteome</keyword>
<dbReference type="AlphaFoldDB" id="A0A498MWN3"/>
<evidence type="ECO:0000313" key="3">
    <source>
        <dbReference type="Proteomes" id="UP000290572"/>
    </source>
</evidence>
<feature type="region of interest" description="Disordered" evidence="1">
    <location>
        <begin position="692"/>
        <end position="739"/>
    </location>
</feature>
<feature type="compositionally biased region" description="Pro residues" evidence="1">
    <location>
        <begin position="806"/>
        <end position="819"/>
    </location>
</feature>
<feature type="region of interest" description="Disordered" evidence="1">
    <location>
        <begin position="792"/>
        <end position="834"/>
    </location>
</feature>
<accession>A0A498MWN3</accession>
<evidence type="ECO:0000313" key="2">
    <source>
        <dbReference type="EMBL" id="RXN24042.1"/>
    </source>
</evidence>
<gene>
    <name evidence="2" type="ORF">ROHU_022477</name>
</gene>
<feature type="compositionally biased region" description="Low complexity" evidence="1">
    <location>
        <begin position="705"/>
        <end position="717"/>
    </location>
</feature>
<comment type="caution">
    <text evidence="2">The sequence shown here is derived from an EMBL/GenBank/DDBJ whole genome shotgun (WGS) entry which is preliminary data.</text>
</comment>